<dbReference type="PIRSF" id="PIRSF007056">
    <property type="entry name" value="UCP007056"/>
    <property type="match status" value="1"/>
</dbReference>
<evidence type="ECO:0000313" key="2">
    <source>
        <dbReference type="Proteomes" id="UP001356170"/>
    </source>
</evidence>
<gene>
    <name evidence="1" type="ORF">V3390_00165</name>
</gene>
<dbReference type="Proteomes" id="UP001356170">
    <property type="component" value="Unassembled WGS sequence"/>
</dbReference>
<organism evidence="1 2">
    <name type="scientific">Aquilutibacter rugosus</name>
    <dbReference type="NCBI Taxonomy" id="3115820"/>
    <lineage>
        <taxon>Bacteria</taxon>
        <taxon>Pseudomonadati</taxon>
        <taxon>Pseudomonadota</taxon>
        <taxon>Gammaproteobacteria</taxon>
        <taxon>Lysobacterales</taxon>
        <taxon>Lysobacteraceae</taxon>
        <taxon>Aquilutibacter</taxon>
    </lineage>
</organism>
<dbReference type="RefSeq" id="WP_331702841.1">
    <property type="nucleotide sequence ID" value="NZ_JAZHBO010000001.1"/>
</dbReference>
<comment type="caution">
    <text evidence="1">The sequence shown here is derived from an EMBL/GenBank/DDBJ whole genome shotgun (WGS) entry which is preliminary data.</text>
</comment>
<accession>A0ABU7UVR4</accession>
<evidence type="ECO:0008006" key="3">
    <source>
        <dbReference type="Google" id="ProtNLM"/>
    </source>
</evidence>
<keyword evidence="2" id="KW-1185">Reference proteome</keyword>
<evidence type="ECO:0000313" key="1">
    <source>
        <dbReference type="EMBL" id="MEF2154661.1"/>
    </source>
</evidence>
<dbReference type="InterPro" id="IPR027417">
    <property type="entry name" value="P-loop_NTPase"/>
</dbReference>
<name>A0ABU7UVR4_9GAMM</name>
<dbReference type="Gene3D" id="3.40.50.300">
    <property type="entry name" value="P-loop containing nucleotide triphosphate hydrolases"/>
    <property type="match status" value="1"/>
</dbReference>
<sequence length="532" mass="59494">MTGTKPKRARTARSKTDKGPLIGPLSAAIANELQRLDDAVLLRYQSEWIADRSQLKVAEKSRRIGLTWAEASDNVLTAASQPVAGGMNVYYIGYNMDMAIEYIEACAMWARVFNEAAEEIEEGVEVFKDGNDEKAIKTYTIRFASGFRIVALSSRPANLRGKQGVVVIDEAAFHQDLGELLKAAMALTIWGGQVRIISTHNGDQNPFNELVNEIRAGKRAGSIHRISFDDAIAAGLYRRVAQRQGKHWTIEGQDQWRQSTYSFYGDAAAEELDVIPSQGSGAWLSTSLIESRMEDRPVFRLTCPVGFEQRSDHDRWREVQEWLEFYVGPATESLDAALLSYFAQDFGRSSDLTVMAPCQVDQKLVRQVPFLVELRNVPHKQQTQIAEFILDRMPGLVKGAVDGRGNGHAVAESLAQKYGYNRIEIVMLTESWYREQMPGLKIAFEDDTIRIPRDKDTLGDLRSVKMIRGVARVPDTKGTSQDGGKRHGDSAIALALMHYATRQDIEIIDFHRVPLHGGRDSKLGAGWRQRGH</sequence>
<dbReference type="EMBL" id="JAZHBO010000001">
    <property type="protein sequence ID" value="MEF2154661.1"/>
    <property type="molecule type" value="Genomic_DNA"/>
</dbReference>
<protein>
    <recommendedName>
        <fullName evidence="3">Mu-like prophage FluMu protein gp28</fullName>
    </recommendedName>
</protein>
<proteinExistence type="predicted"/>
<reference evidence="1 2" key="1">
    <citation type="submission" date="2024-01" db="EMBL/GenBank/DDBJ databases">
        <title>Novel species of the genus Luteimonas isolated from rivers.</title>
        <authorList>
            <person name="Lu H."/>
        </authorList>
    </citation>
    <scope>NUCLEOTIDE SEQUENCE [LARGE SCALE GENOMIC DNA]</scope>
    <source>
        <strain evidence="1 2">FXH3W</strain>
    </source>
</reference>
<dbReference type="InterPro" id="IPR012036">
    <property type="entry name" value="Phage_Mu_Gp28"/>
</dbReference>
<dbReference type="Gene3D" id="3.30.420.240">
    <property type="match status" value="1"/>
</dbReference>